<dbReference type="SUPFAM" id="SSF82689">
    <property type="entry name" value="Mechanosensitive channel protein MscS (YggB), C-terminal domain"/>
    <property type="match status" value="1"/>
</dbReference>
<dbReference type="Gene3D" id="3.30.70.100">
    <property type="match status" value="1"/>
</dbReference>
<evidence type="ECO:0000256" key="7">
    <source>
        <dbReference type="SAM" id="Phobius"/>
    </source>
</evidence>
<dbReference type="Gene3D" id="2.30.30.60">
    <property type="match status" value="1"/>
</dbReference>
<protein>
    <submittedName>
        <fullName evidence="11">Small conductance mechanosensitive channel</fullName>
    </submittedName>
</protein>
<dbReference type="Pfam" id="PF21088">
    <property type="entry name" value="MS_channel_1st"/>
    <property type="match status" value="1"/>
</dbReference>
<evidence type="ECO:0000256" key="4">
    <source>
        <dbReference type="ARBA" id="ARBA00022692"/>
    </source>
</evidence>
<comment type="similarity">
    <text evidence="2">Belongs to the MscS (TC 1.A.23) family.</text>
</comment>
<feature type="transmembrane region" description="Helical" evidence="7">
    <location>
        <begin position="77"/>
        <end position="99"/>
    </location>
</feature>
<dbReference type="Pfam" id="PF21082">
    <property type="entry name" value="MS_channel_3rd"/>
    <property type="match status" value="1"/>
</dbReference>
<dbReference type="GO" id="GO:0005886">
    <property type="term" value="C:plasma membrane"/>
    <property type="evidence" value="ECO:0007669"/>
    <property type="project" value="UniProtKB-SubCell"/>
</dbReference>
<comment type="subcellular location">
    <subcellularLocation>
        <location evidence="1">Cell membrane</location>
        <topology evidence="1">Multi-pass membrane protein</topology>
    </subcellularLocation>
</comment>
<dbReference type="Gene3D" id="1.10.287.1260">
    <property type="match status" value="1"/>
</dbReference>
<keyword evidence="6 7" id="KW-0472">Membrane</keyword>
<dbReference type="Proteomes" id="UP000198802">
    <property type="component" value="Unassembled WGS sequence"/>
</dbReference>
<dbReference type="SUPFAM" id="SSF82861">
    <property type="entry name" value="Mechanosensitive channel protein MscS (YggB), transmembrane region"/>
    <property type="match status" value="1"/>
</dbReference>
<dbReference type="Pfam" id="PF00924">
    <property type="entry name" value="MS_channel_2nd"/>
    <property type="match status" value="1"/>
</dbReference>
<dbReference type="InterPro" id="IPR010920">
    <property type="entry name" value="LSM_dom_sf"/>
</dbReference>
<feature type="domain" description="Mechanosensitive ion channel MscS" evidence="8">
    <location>
        <begin position="127"/>
        <end position="197"/>
    </location>
</feature>
<dbReference type="InterPro" id="IPR049142">
    <property type="entry name" value="MS_channel_1st"/>
</dbReference>
<dbReference type="SUPFAM" id="SSF50182">
    <property type="entry name" value="Sm-like ribonucleoproteins"/>
    <property type="match status" value="1"/>
</dbReference>
<dbReference type="EMBL" id="FAOZ01000001">
    <property type="protein sequence ID" value="CUU53599.1"/>
    <property type="molecule type" value="Genomic_DNA"/>
</dbReference>
<evidence type="ECO:0000259" key="8">
    <source>
        <dbReference type="Pfam" id="PF00924"/>
    </source>
</evidence>
<evidence type="ECO:0000259" key="9">
    <source>
        <dbReference type="Pfam" id="PF21082"/>
    </source>
</evidence>
<feature type="transmembrane region" description="Helical" evidence="7">
    <location>
        <begin position="31"/>
        <end position="49"/>
    </location>
</feature>
<feature type="domain" description="Mechanosensitive ion channel MscS C-terminal" evidence="9">
    <location>
        <begin position="203"/>
        <end position="290"/>
    </location>
</feature>
<evidence type="ECO:0000256" key="1">
    <source>
        <dbReference type="ARBA" id="ARBA00004651"/>
    </source>
</evidence>
<reference evidence="12" key="1">
    <citation type="submission" date="2015-11" db="EMBL/GenBank/DDBJ databases">
        <authorList>
            <person name="Varghese N."/>
        </authorList>
    </citation>
    <scope>NUCLEOTIDE SEQUENCE [LARGE SCALE GENOMIC DNA]</scope>
    <source>
        <strain evidence="12">DSM 45899</strain>
    </source>
</reference>
<evidence type="ECO:0000313" key="12">
    <source>
        <dbReference type="Proteomes" id="UP000198802"/>
    </source>
</evidence>
<sequence length="302" mass="32485">MRTIQTDQTERLAAAPLTDISEWARGQGLEIVMIVIGAVLLTRFANWAGARVERRIDARALVTDGAVRSETTKHRHAVVQVLTWVTLVLVYCVAVMLVLRRLGVPLTGIVAPATVLGVALGFGAQRIVQDVLAGFFMVAERQYGFGDLVRLVVQGSPTAITGTVEEVTLRITRVRTPNGEVVITPNGQIVQVVNLSRDWARAVINVPIPSNVDVATVTDVLTEVGVDAYADETLHGLLLDEPTVMGVESLDLDQFKVQIVARTLPGKQFEVGRALRARISGALLRAGIHIPAVLDTAPPTAS</sequence>
<organism evidence="11 12">
    <name type="scientific">Parafrankia irregularis</name>
    <dbReference type="NCBI Taxonomy" id="795642"/>
    <lineage>
        <taxon>Bacteria</taxon>
        <taxon>Bacillati</taxon>
        <taxon>Actinomycetota</taxon>
        <taxon>Actinomycetes</taxon>
        <taxon>Frankiales</taxon>
        <taxon>Frankiaceae</taxon>
        <taxon>Parafrankia</taxon>
    </lineage>
</organism>
<dbReference type="InterPro" id="IPR006685">
    <property type="entry name" value="MscS_channel_2nd"/>
</dbReference>
<keyword evidence="12" id="KW-1185">Reference proteome</keyword>
<dbReference type="PANTHER" id="PTHR30460">
    <property type="entry name" value="MODERATE CONDUCTANCE MECHANOSENSITIVE CHANNEL YBIO"/>
    <property type="match status" value="1"/>
</dbReference>
<evidence type="ECO:0000256" key="3">
    <source>
        <dbReference type="ARBA" id="ARBA00022475"/>
    </source>
</evidence>
<keyword evidence="3" id="KW-1003">Cell membrane</keyword>
<dbReference type="InterPro" id="IPR011014">
    <property type="entry name" value="MscS_channel_TM-2"/>
</dbReference>
<keyword evidence="4 7" id="KW-0812">Transmembrane</keyword>
<feature type="transmembrane region" description="Helical" evidence="7">
    <location>
        <begin position="105"/>
        <end position="124"/>
    </location>
</feature>
<dbReference type="InterPro" id="IPR049278">
    <property type="entry name" value="MS_channel_C"/>
</dbReference>
<gene>
    <name evidence="11" type="ORF">Ga0074812_10197</name>
</gene>
<dbReference type="InterPro" id="IPR023408">
    <property type="entry name" value="MscS_beta-dom_sf"/>
</dbReference>
<name>A0A0S4QEM4_9ACTN</name>
<evidence type="ECO:0000256" key="6">
    <source>
        <dbReference type="ARBA" id="ARBA00023136"/>
    </source>
</evidence>
<keyword evidence="5 7" id="KW-1133">Transmembrane helix</keyword>
<evidence type="ECO:0000313" key="11">
    <source>
        <dbReference type="EMBL" id="CUU53599.1"/>
    </source>
</evidence>
<accession>A0A0S4QEM4</accession>
<evidence type="ECO:0000259" key="10">
    <source>
        <dbReference type="Pfam" id="PF21088"/>
    </source>
</evidence>
<dbReference type="AlphaFoldDB" id="A0A0S4QEM4"/>
<evidence type="ECO:0000256" key="2">
    <source>
        <dbReference type="ARBA" id="ARBA00008017"/>
    </source>
</evidence>
<feature type="domain" description="Mechanosensitive ion channel transmembrane helices 2/3" evidence="10">
    <location>
        <begin position="84"/>
        <end position="125"/>
    </location>
</feature>
<dbReference type="GO" id="GO:0008381">
    <property type="term" value="F:mechanosensitive monoatomic ion channel activity"/>
    <property type="evidence" value="ECO:0007669"/>
    <property type="project" value="InterPro"/>
</dbReference>
<dbReference type="InterPro" id="IPR045276">
    <property type="entry name" value="YbiO_bact"/>
</dbReference>
<dbReference type="PANTHER" id="PTHR30460:SF0">
    <property type="entry name" value="MODERATE CONDUCTANCE MECHANOSENSITIVE CHANNEL YBIO"/>
    <property type="match status" value="1"/>
</dbReference>
<evidence type="ECO:0000256" key="5">
    <source>
        <dbReference type="ARBA" id="ARBA00022989"/>
    </source>
</evidence>
<dbReference type="InterPro" id="IPR011066">
    <property type="entry name" value="MscS_channel_C_sf"/>
</dbReference>
<proteinExistence type="inferred from homology"/>